<evidence type="ECO:0000256" key="3">
    <source>
        <dbReference type="ARBA" id="ARBA00050603"/>
    </source>
</evidence>
<evidence type="ECO:0000256" key="2">
    <source>
        <dbReference type="ARBA" id="ARBA00023315"/>
    </source>
</evidence>
<evidence type="ECO:0000313" key="6">
    <source>
        <dbReference type="EMBL" id="MBN9668795.1"/>
    </source>
</evidence>
<sequence>MVVRDAAPQDVPSILAIYNGAVRDTTAAWTSKEETLDERLTWFEDRQKQDLPVLVAADGDSVLGFASYGPFRPREGYRFTVEHSVYVAPSARRQGIGRSLLEHLVQIAEARNFHLMVGVVDGANDASIALHEKLGFEVSGRLPQAGTKFGRWLDLVFLTRVLNPEAAAPAGRPD</sequence>
<gene>
    <name evidence="6" type="ORF">JF539_00510</name>
</gene>
<organism evidence="6 7">
    <name type="scientific">Roseibium aggregatum</name>
    <dbReference type="NCBI Taxonomy" id="187304"/>
    <lineage>
        <taxon>Bacteria</taxon>
        <taxon>Pseudomonadati</taxon>
        <taxon>Pseudomonadota</taxon>
        <taxon>Alphaproteobacteria</taxon>
        <taxon>Hyphomicrobiales</taxon>
        <taxon>Stappiaceae</taxon>
        <taxon>Roseibium</taxon>
    </lineage>
</organism>
<dbReference type="GO" id="GO:0016747">
    <property type="term" value="F:acyltransferase activity, transferring groups other than amino-acyl groups"/>
    <property type="evidence" value="ECO:0007669"/>
    <property type="project" value="InterPro"/>
</dbReference>
<evidence type="ECO:0000256" key="4">
    <source>
        <dbReference type="ARBA" id="ARBA00051334"/>
    </source>
</evidence>
<comment type="catalytic activity">
    <reaction evidence="4">
        <text>L-methionine sulfone + acetyl-CoA = N-acetyl-L-methionine sulfone + CoA + H(+)</text>
        <dbReference type="Rhea" id="RHEA:47656"/>
        <dbReference type="ChEBI" id="CHEBI:15378"/>
        <dbReference type="ChEBI" id="CHEBI:57287"/>
        <dbReference type="ChEBI" id="CHEBI:57288"/>
        <dbReference type="ChEBI" id="CHEBI:87824"/>
        <dbReference type="ChEBI" id="CHEBI:87825"/>
    </reaction>
</comment>
<reference evidence="6" key="1">
    <citation type="submission" date="2020-12" db="EMBL/GenBank/DDBJ databases">
        <title>Oil enriched cultivation method for isolating marine PHA-producing bacteria.</title>
        <authorList>
            <person name="Zheng W."/>
            <person name="Yu S."/>
            <person name="Huang Y."/>
        </authorList>
    </citation>
    <scope>NUCLEOTIDE SEQUENCE</scope>
    <source>
        <strain evidence="6">SY-2-12</strain>
    </source>
</reference>
<comment type="catalytic activity">
    <reaction evidence="3">
        <text>L-methionine sulfoximine + acetyl-CoA = N-acetyl-L-methionine sulfoximine + CoA + H(+)</text>
        <dbReference type="Rhea" id="RHEA:47660"/>
        <dbReference type="ChEBI" id="CHEBI:15378"/>
        <dbReference type="ChEBI" id="CHEBI:57287"/>
        <dbReference type="ChEBI" id="CHEBI:57288"/>
        <dbReference type="ChEBI" id="CHEBI:87826"/>
        <dbReference type="ChEBI" id="CHEBI:87827"/>
    </reaction>
</comment>
<protein>
    <submittedName>
        <fullName evidence="6">N-acetyltransferase</fullName>
    </submittedName>
</protein>
<keyword evidence="1" id="KW-0808">Transferase</keyword>
<feature type="domain" description="N-acetyltransferase" evidence="5">
    <location>
        <begin position="1"/>
        <end position="154"/>
    </location>
</feature>
<dbReference type="EMBL" id="JAEKJZ010000001">
    <property type="protein sequence ID" value="MBN9668795.1"/>
    <property type="molecule type" value="Genomic_DNA"/>
</dbReference>
<dbReference type="SUPFAM" id="SSF55729">
    <property type="entry name" value="Acyl-CoA N-acyltransferases (Nat)"/>
    <property type="match status" value="1"/>
</dbReference>
<evidence type="ECO:0000256" key="1">
    <source>
        <dbReference type="ARBA" id="ARBA00022679"/>
    </source>
</evidence>
<dbReference type="PANTHER" id="PTHR43072:SF23">
    <property type="entry name" value="UPF0039 PROTEIN C11D3.02C"/>
    <property type="match status" value="1"/>
</dbReference>
<evidence type="ECO:0000259" key="5">
    <source>
        <dbReference type="PROSITE" id="PS51186"/>
    </source>
</evidence>
<dbReference type="InterPro" id="IPR000182">
    <property type="entry name" value="GNAT_dom"/>
</dbReference>
<proteinExistence type="predicted"/>
<dbReference type="AlphaFoldDB" id="A0A939E903"/>
<dbReference type="PANTHER" id="PTHR43072">
    <property type="entry name" value="N-ACETYLTRANSFERASE"/>
    <property type="match status" value="1"/>
</dbReference>
<dbReference type="RefSeq" id="WP_207138037.1">
    <property type="nucleotide sequence ID" value="NZ_JAEKJZ010000001.1"/>
</dbReference>
<name>A0A939E903_9HYPH</name>
<keyword evidence="2" id="KW-0012">Acyltransferase</keyword>
<dbReference type="Pfam" id="PF00583">
    <property type="entry name" value="Acetyltransf_1"/>
    <property type="match status" value="1"/>
</dbReference>
<dbReference type="InterPro" id="IPR016181">
    <property type="entry name" value="Acyl_CoA_acyltransferase"/>
</dbReference>
<dbReference type="CDD" id="cd04301">
    <property type="entry name" value="NAT_SF"/>
    <property type="match status" value="1"/>
</dbReference>
<dbReference type="Gene3D" id="3.40.630.30">
    <property type="match status" value="1"/>
</dbReference>
<dbReference type="Proteomes" id="UP000664096">
    <property type="component" value="Unassembled WGS sequence"/>
</dbReference>
<evidence type="ECO:0000313" key="7">
    <source>
        <dbReference type="Proteomes" id="UP000664096"/>
    </source>
</evidence>
<dbReference type="PROSITE" id="PS51186">
    <property type="entry name" value="GNAT"/>
    <property type="match status" value="1"/>
</dbReference>
<comment type="caution">
    <text evidence="6">The sequence shown here is derived from an EMBL/GenBank/DDBJ whole genome shotgun (WGS) entry which is preliminary data.</text>
</comment>
<accession>A0A939E903</accession>
<dbReference type="FunFam" id="3.40.630.30:FF:000026">
    <property type="entry name" value="Phosphinothricin acetyltransferase"/>
    <property type="match status" value="1"/>
</dbReference>